<dbReference type="SUPFAM" id="SSF54236">
    <property type="entry name" value="Ubiquitin-like"/>
    <property type="match status" value="1"/>
</dbReference>
<dbReference type="SUPFAM" id="SSF111347">
    <property type="entry name" value="Rap/Ran-GAP"/>
    <property type="match status" value="2"/>
</dbReference>
<evidence type="ECO:0000256" key="4">
    <source>
        <dbReference type="ARBA" id="ARBA00022468"/>
    </source>
</evidence>
<dbReference type="PROSITE" id="PS50235">
    <property type="entry name" value="USP_3"/>
    <property type="match status" value="1"/>
</dbReference>
<dbReference type="InterPro" id="IPR000331">
    <property type="entry name" value="Rap/Ran_GAP_dom"/>
</dbReference>
<evidence type="ECO:0000256" key="10">
    <source>
        <dbReference type="PROSITE-ProRule" id="PRU00165"/>
    </source>
</evidence>
<keyword evidence="6" id="KW-0833">Ubl conjugation pathway</keyword>
<dbReference type="Gene3D" id="3.90.70.10">
    <property type="entry name" value="Cysteine proteinases"/>
    <property type="match status" value="1"/>
</dbReference>
<organism evidence="16 17">
    <name type="scientific">Tupaia chinensis</name>
    <name type="common">Chinese tree shrew</name>
    <name type="synonym">Tupaia belangeri chinensis</name>
    <dbReference type="NCBI Taxonomy" id="246437"/>
    <lineage>
        <taxon>Eukaryota</taxon>
        <taxon>Metazoa</taxon>
        <taxon>Chordata</taxon>
        <taxon>Craniata</taxon>
        <taxon>Vertebrata</taxon>
        <taxon>Euteleostomi</taxon>
        <taxon>Mammalia</taxon>
        <taxon>Eutheria</taxon>
        <taxon>Euarchontoglires</taxon>
        <taxon>Scandentia</taxon>
        <taxon>Tupaiidae</taxon>
        <taxon>Tupaia</taxon>
    </lineage>
</organism>
<keyword evidence="4 10" id="KW-0343">GTPase activation</keyword>
<feature type="compositionally biased region" description="Polar residues" evidence="11">
    <location>
        <begin position="608"/>
        <end position="619"/>
    </location>
</feature>
<keyword evidence="7" id="KW-0645">Protease</keyword>
<dbReference type="InterPro" id="IPR035927">
    <property type="entry name" value="DUSP-like_sf"/>
</dbReference>
<evidence type="ECO:0000256" key="9">
    <source>
        <dbReference type="ARBA" id="ARBA00057316"/>
    </source>
</evidence>
<gene>
    <name evidence="16" type="ORF">TREES_T100008818</name>
</gene>
<dbReference type="InParanoid" id="L9L005"/>
<dbReference type="InterPro" id="IPR006615">
    <property type="entry name" value="Pept_C19_DUSP"/>
</dbReference>
<dbReference type="SUPFAM" id="SSF143791">
    <property type="entry name" value="DUSP-like"/>
    <property type="match status" value="1"/>
</dbReference>
<dbReference type="InterPro" id="IPR001394">
    <property type="entry name" value="Peptidase_C19_UCH"/>
</dbReference>
<dbReference type="InterPro" id="IPR038765">
    <property type="entry name" value="Papain-like_cys_pep_sf"/>
</dbReference>
<evidence type="ECO:0000256" key="6">
    <source>
        <dbReference type="ARBA" id="ARBA00022786"/>
    </source>
</evidence>
<dbReference type="PROSITE" id="PS51283">
    <property type="entry name" value="DUSP"/>
    <property type="match status" value="1"/>
</dbReference>
<evidence type="ECO:0000256" key="7">
    <source>
        <dbReference type="ARBA" id="ARBA00022807"/>
    </source>
</evidence>
<evidence type="ECO:0000256" key="8">
    <source>
        <dbReference type="ARBA" id="ARBA00035173"/>
    </source>
</evidence>
<feature type="compositionally biased region" description="Basic and acidic residues" evidence="11">
    <location>
        <begin position="849"/>
        <end position="860"/>
    </location>
</feature>
<keyword evidence="5" id="KW-0677">Repeat</keyword>
<dbReference type="InterPro" id="IPR033841">
    <property type="entry name" value="Pep_USP48"/>
</dbReference>
<evidence type="ECO:0000259" key="12">
    <source>
        <dbReference type="PROSITE" id="PS50053"/>
    </source>
</evidence>
<dbReference type="InterPro" id="IPR029071">
    <property type="entry name" value="Ubiquitin-like_domsf"/>
</dbReference>
<dbReference type="Pfam" id="PF02145">
    <property type="entry name" value="Rap_GAP"/>
    <property type="match status" value="1"/>
</dbReference>
<evidence type="ECO:0000256" key="11">
    <source>
        <dbReference type="SAM" id="MobiDB-lite"/>
    </source>
</evidence>
<comment type="similarity">
    <text evidence="2">Belongs to the peptidase C19 family.</text>
</comment>
<dbReference type="InterPro" id="IPR044743">
    <property type="entry name" value="Ubl_USP48"/>
</dbReference>
<reference evidence="17" key="1">
    <citation type="submission" date="2012-07" db="EMBL/GenBank/DDBJ databases">
        <title>Genome of the Chinese tree shrew, a rising model animal genetically related to primates.</title>
        <authorList>
            <person name="Zhang G."/>
            <person name="Fan Y."/>
            <person name="Yao Y."/>
            <person name="Huang Z."/>
        </authorList>
    </citation>
    <scope>NUCLEOTIDE SEQUENCE [LARGE SCALE GENOMIC DNA]</scope>
</reference>
<dbReference type="InterPro" id="IPR018200">
    <property type="entry name" value="USP_CS"/>
</dbReference>
<dbReference type="InterPro" id="IPR028889">
    <property type="entry name" value="USP"/>
</dbReference>
<feature type="compositionally biased region" description="Acidic residues" evidence="11">
    <location>
        <begin position="1689"/>
        <end position="1700"/>
    </location>
</feature>
<feature type="region of interest" description="Disordered" evidence="11">
    <location>
        <begin position="602"/>
        <end position="633"/>
    </location>
</feature>
<dbReference type="GO" id="GO:0051056">
    <property type="term" value="P:regulation of small GTPase mediated signal transduction"/>
    <property type="evidence" value="ECO:0007669"/>
    <property type="project" value="InterPro"/>
</dbReference>
<dbReference type="Gene3D" id="3.40.50.11210">
    <property type="entry name" value="Rap/Ran-GAP"/>
    <property type="match status" value="1"/>
</dbReference>
<keyword evidence="17" id="KW-1185">Reference proteome</keyword>
<evidence type="ECO:0000259" key="13">
    <source>
        <dbReference type="PROSITE" id="PS50085"/>
    </source>
</evidence>
<feature type="compositionally biased region" description="Low complexity" evidence="11">
    <location>
        <begin position="1676"/>
        <end position="1688"/>
    </location>
</feature>
<dbReference type="EC" id="3.4.19.12" evidence="3"/>
<dbReference type="GO" id="GO:0004197">
    <property type="term" value="F:cysteine-type endopeptidase activity"/>
    <property type="evidence" value="ECO:0007669"/>
    <property type="project" value="InterPro"/>
</dbReference>
<comment type="catalytic activity">
    <reaction evidence="1">
        <text>Thiol-dependent hydrolysis of ester, thioester, amide, peptide and isopeptide bonds formed by the C-terminal Gly of ubiquitin (a 76-residue protein attached to proteins as an intracellular targeting signal).</text>
        <dbReference type="EC" id="3.4.19.12"/>
    </reaction>
</comment>
<dbReference type="Gene3D" id="3.30.1120.160">
    <property type="match status" value="1"/>
</dbReference>
<reference evidence="17" key="2">
    <citation type="journal article" date="2013" name="Nat. Commun.">
        <title>Genome of the Chinese tree shrew.</title>
        <authorList>
            <person name="Fan Y."/>
            <person name="Huang Z.Y."/>
            <person name="Cao C.C."/>
            <person name="Chen C.S."/>
            <person name="Chen Y.X."/>
            <person name="Fan D.D."/>
            <person name="He J."/>
            <person name="Hou H.L."/>
            <person name="Hu L."/>
            <person name="Hu X.T."/>
            <person name="Jiang X.T."/>
            <person name="Lai R."/>
            <person name="Lang Y.S."/>
            <person name="Liang B."/>
            <person name="Liao S.G."/>
            <person name="Mu D."/>
            <person name="Ma Y.Y."/>
            <person name="Niu Y.Y."/>
            <person name="Sun X.Q."/>
            <person name="Xia J.Q."/>
            <person name="Xiao J."/>
            <person name="Xiong Z.Q."/>
            <person name="Xu L."/>
            <person name="Yang L."/>
            <person name="Zhang Y."/>
            <person name="Zhao W."/>
            <person name="Zhao X.D."/>
            <person name="Zheng Y.T."/>
            <person name="Zhou J.M."/>
            <person name="Zhu Y.B."/>
            <person name="Zhang G.J."/>
            <person name="Wang J."/>
            <person name="Yao Y.G."/>
        </authorList>
    </citation>
    <scope>NUCLEOTIDE SEQUENCE [LARGE SCALE GENOMIC DNA]</scope>
</reference>
<evidence type="ECO:0000256" key="2">
    <source>
        <dbReference type="ARBA" id="ARBA00009085"/>
    </source>
</evidence>
<evidence type="ECO:0000256" key="1">
    <source>
        <dbReference type="ARBA" id="ARBA00000707"/>
    </source>
</evidence>
<dbReference type="PROSITE" id="PS50053">
    <property type="entry name" value="UBIQUITIN_2"/>
    <property type="match status" value="1"/>
</dbReference>
<dbReference type="PROSITE" id="PS50085">
    <property type="entry name" value="RAPGAP"/>
    <property type="match status" value="1"/>
</dbReference>
<dbReference type="CDD" id="cd01795">
    <property type="entry name" value="Ubl_USP48"/>
    <property type="match status" value="1"/>
</dbReference>
<dbReference type="PROSITE" id="PS00973">
    <property type="entry name" value="USP_2"/>
    <property type="match status" value="1"/>
</dbReference>
<evidence type="ECO:0000259" key="14">
    <source>
        <dbReference type="PROSITE" id="PS50235"/>
    </source>
</evidence>
<dbReference type="GO" id="GO:0004843">
    <property type="term" value="F:cysteine-type deubiquitinase activity"/>
    <property type="evidence" value="ECO:0007669"/>
    <property type="project" value="UniProtKB-EC"/>
</dbReference>
<dbReference type="InterPro" id="IPR035974">
    <property type="entry name" value="Rap/Ran-GAP_sf"/>
</dbReference>
<name>L9L005_TUPCH</name>
<dbReference type="Pfam" id="PF06337">
    <property type="entry name" value="DUSP"/>
    <property type="match status" value="1"/>
</dbReference>
<evidence type="ECO:0000313" key="17">
    <source>
        <dbReference type="Proteomes" id="UP000011518"/>
    </source>
</evidence>
<feature type="domain" description="USP" evidence="14">
    <location>
        <begin position="89"/>
        <end position="411"/>
    </location>
</feature>
<dbReference type="Pfam" id="PF00443">
    <property type="entry name" value="UCH"/>
    <property type="match status" value="1"/>
</dbReference>
<dbReference type="FunFam" id="3.40.50.11210:FF:000003">
    <property type="entry name" value="RAP1 GTPase activating protein 2"/>
    <property type="match status" value="1"/>
</dbReference>
<sequence>MAPRLQLEKAAWRWAETVRPEEVSQEHIETAYRIWLEPCIRGVCRRNCKGNPNCLVGIGEHIWLGEIDENSFHNIDDPNCERRKKNSFVGLTNLGATCYVNTFLQVWFLNLELRQALYLCPSTCSDYMMGDGIQEEKEYEPQTICEHLQYLFALLQNSNRRYIDPSGFVKALGLDTGQQQDAQEFSKLFMSLLEDTLSKQKNPDVRNIVQQQFCGEYAYVTVQTGHKKKLNTYIGFSEVLDMEPYVEHKEKLEGDNRYFCENCQSKQNATRKIRLLSLPCTLNLQLMRFVFDRQTGHKKKLNTYIGFSEVLDMEPYVEHKGGSHVYELSAVLIHRGVSAYSGHYIAHVRDPQSGEWYKFNDEDIEKMEGKKLQLGIEEDLAEPSKSQTRKPKCGKGTHCSRNAYMLVYRLQTQEKLNTTVQVPAFLQELVDRDNSKFEEWCIEMAEMRKQSVDKGKAKHEEVKELYQRLPAGAEPYEFVSLEWLQKWLDESTPTKPIDNHACLCSHDKLHPDKISIMKRISEYAADIFYSRYGGGPRLTVKALCKECVVERCRVLRLKNQLNEDYKTVNNLLKATVKGNDGFWVGKSSLRSWRQLALEQLDEQDGDADQSNGKMNGNTLSKDESKEERKEEEEELNFNEDILCPHGELCISENERRLVSKEAWSKLQQYFPKAPEFPSYKECCSQCKILEREGEENEALHKMIANEQKTSLPNLFQDKNRPCLSNWPEDTDVLYIVSQFFVEEWRKFVSIALVWPSEWQMIQKLFVVDHVIKITRTEVGDVNPLETQYISEPKLCPECREGLLCQQQRDLREYTQATIYVHKVVDNKKVMKDSAPELNVSSSETEEDKEEAKPDGEKDPDFNQSNGGTKRQKISHQNYIAYQKQVIRRSMRHRKVRGEKALLVSANQTLKELKIQIMHAFSVAPFDQNLSIDGKILSDDGATLGTLGVIPESVILLKADEPIADYAAMDDVMQGPVALQGLLGQVSLRVTCLSTGAFVLAAELPSRVDKSFVPRRSVWKSDGQSQRFPQALDLSRGDLVPPHTASHHPKNTDLFEMIEKMQGSRMDEQRCSFPPPLKTEEDYIPYPSVHEVLGREGPFPLILLPQFGGYWIEGTNHEVTSIPETEPLQSPTTKVKLECNPTARIYRKHFLGKEHFNYYSLDGALGHLVFSLKYDVIGDQEHLRLLLRTKCRTYHDVIPISCLTEFPNVVQMAKLVCEDVNVDRFYPVLYPKASRLIVTFDEHVISNNFKFGVIYQKLGQTSEEELFSTNEESPAFVEFLEFLGQKASRLIVTFDEHVISNNFKFGVIYQKLGQTSEEELFSTNEESPAFVEFLEFLGQKVKLQDFKGFRGGLDVTHGQTGTESVYCNFRNKEIMFHVSTKLPYTEGDAQQLQRKRHIGNDIVAVVFQDENTPFVPDMIASNFLHAYVVVQAEGGVPDGPLYKVSVTARDDVPFFGPPLPDPAVFRKGPEFQEFLLTKLINAEYACYKAEKFAKLEERTRAALLETLYEELHIHSQSMMGLGGDEDKMENGGGGGGFFESFKRVIRSRSQSMDAMGLSNKKPSTVSTSHSGSFAPNNPDLAKAAGISLIVPGKSPTRKKSGPFGSRRSSAIGIENIQEVQEKRESPPAGQKTPDSGHVSQEPKSENSSTQSSPEMPTTKNRAETAAQRAEALKDFSRSSSSASSFASVVEETEGVDGEDTGLESVSSSGTPHKRDSLVYSTWLEDSVSTTSGGSSPGPSRSPHPDAAKSGDPACPEIKIQLEASEQHTSQLVGLLARLPSGDVEQTRPQKHKKMLCRV</sequence>
<feature type="domain" description="Rap-GAP" evidence="13">
    <location>
        <begin position="1290"/>
        <end position="1506"/>
    </location>
</feature>
<dbReference type="PANTHER" id="PTHR15711:SF3">
    <property type="entry name" value="RAP1 GTPASE-ACTIVATING PROTEIN 1"/>
    <property type="match status" value="1"/>
</dbReference>
<feature type="domain" description="Ubiquitin-like" evidence="12">
    <location>
        <begin position="883"/>
        <end position="956"/>
    </location>
</feature>
<dbReference type="GO" id="GO:0016020">
    <property type="term" value="C:membrane"/>
    <property type="evidence" value="ECO:0007669"/>
    <property type="project" value="TreeGrafter"/>
</dbReference>
<protein>
    <recommendedName>
        <fullName evidence="8">Ubiquitin carboxyl-terminal hydrolase 48</fullName>
        <ecNumber evidence="3">3.4.19.12</ecNumber>
    </recommendedName>
</protein>
<feature type="compositionally biased region" description="Polar residues" evidence="11">
    <location>
        <begin position="1559"/>
        <end position="1574"/>
    </location>
</feature>
<dbReference type="Pfam" id="PF02188">
    <property type="entry name" value="GoLoco"/>
    <property type="match status" value="1"/>
</dbReference>
<proteinExistence type="inferred from homology"/>
<accession>L9L005</accession>
<dbReference type="PANTHER" id="PTHR15711">
    <property type="entry name" value="RAP GTPASE-ACTIVATING PROTEIN"/>
    <property type="match status" value="1"/>
</dbReference>
<dbReference type="CDD" id="cd02668">
    <property type="entry name" value="Peptidase_C19L"/>
    <property type="match status" value="1"/>
</dbReference>
<dbReference type="InterPro" id="IPR000626">
    <property type="entry name" value="Ubiquitin-like_dom"/>
</dbReference>
<dbReference type="PROSITE" id="PS50877">
    <property type="entry name" value="GOLOCO"/>
    <property type="match status" value="1"/>
</dbReference>
<dbReference type="GO" id="GO:0005737">
    <property type="term" value="C:cytoplasm"/>
    <property type="evidence" value="ECO:0007669"/>
    <property type="project" value="TreeGrafter"/>
</dbReference>
<dbReference type="GO" id="GO:0016579">
    <property type="term" value="P:protein deubiquitination"/>
    <property type="evidence" value="ECO:0007669"/>
    <property type="project" value="InterPro"/>
</dbReference>
<dbReference type="FunCoup" id="L9L005">
    <property type="interactions" value="3641"/>
</dbReference>
<dbReference type="GO" id="GO:0005096">
    <property type="term" value="F:GTPase activator activity"/>
    <property type="evidence" value="ECO:0007669"/>
    <property type="project" value="UniProtKB-UniRule"/>
</dbReference>
<dbReference type="SUPFAM" id="SSF54001">
    <property type="entry name" value="Cysteine proteinases"/>
    <property type="match status" value="1"/>
</dbReference>
<dbReference type="InterPro" id="IPR050989">
    <property type="entry name" value="Rap1_Ran_GAP"/>
</dbReference>
<dbReference type="eggNOG" id="KOG1863">
    <property type="taxonomic scope" value="Eukaryota"/>
</dbReference>
<dbReference type="Pfam" id="PF21022">
    <property type="entry name" value="Rap-GAP_dimer"/>
    <property type="match status" value="1"/>
</dbReference>
<feature type="compositionally biased region" description="Polar residues" evidence="11">
    <location>
        <begin position="861"/>
        <end position="873"/>
    </location>
</feature>
<evidence type="ECO:0000256" key="3">
    <source>
        <dbReference type="ARBA" id="ARBA00012759"/>
    </source>
</evidence>
<keyword evidence="7" id="KW-0788">Thiol protease</keyword>
<evidence type="ECO:0000256" key="5">
    <source>
        <dbReference type="ARBA" id="ARBA00022737"/>
    </source>
</evidence>
<feature type="region of interest" description="Disordered" evidence="11">
    <location>
        <begin position="1548"/>
        <end position="1754"/>
    </location>
</feature>
<dbReference type="STRING" id="246437.L9L005"/>
<comment type="function">
    <text evidence="9">GTPase activator for the nuclear Ras-related regulatory protein RAP-1A (KREV-1), converting it to the putatively inactive GDP-bound state.</text>
</comment>
<keyword evidence="16" id="KW-0378">Hydrolase</keyword>
<feature type="compositionally biased region" description="Low complexity" evidence="11">
    <location>
        <begin position="1725"/>
        <end position="1739"/>
    </location>
</feature>
<dbReference type="FunFam" id="3.90.70.10:FF:000456">
    <property type="entry name" value="Uncharacterized protein"/>
    <property type="match status" value="1"/>
</dbReference>
<evidence type="ECO:0000259" key="15">
    <source>
        <dbReference type="PROSITE" id="PS51283"/>
    </source>
</evidence>
<feature type="region of interest" description="Disordered" evidence="11">
    <location>
        <begin position="834"/>
        <end position="873"/>
    </location>
</feature>
<feature type="domain" description="DUSP" evidence="15">
    <location>
        <begin position="450"/>
        <end position="544"/>
    </location>
</feature>
<dbReference type="EMBL" id="KB320563">
    <property type="protein sequence ID" value="ELW68520.1"/>
    <property type="molecule type" value="Genomic_DNA"/>
</dbReference>
<dbReference type="Proteomes" id="UP000011518">
    <property type="component" value="Unassembled WGS sequence"/>
</dbReference>
<dbReference type="InterPro" id="IPR003109">
    <property type="entry name" value="GoLoco_motif"/>
</dbReference>
<evidence type="ECO:0000313" key="16">
    <source>
        <dbReference type="EMBL" id="ELW68520.1"/>
    </source>
</evidence>
<feature type="compositionally biased region" description="Polar residues" evidence="11">
    <location>
        <begin position="1644"/>
        <end position="1658"/>
    </location>
</feature>
<dbReference type="SMART" id="SM00390">
    <property type="entry name" value="GoLoco"/>
    <property type="match status" value="1"/>
</dbReference>